<gene>
    <name evidence="4" type="ORF">GII31_04925</name>
</gene>
<dbReference type="RefSeq" id="WP_260840318.1">
    <property type="nucleotide sequence ID" value="NZ_CP045809.1"/>
</dbReference>
<dbReference type="Pfam" id="PF07987">
    <property type="entry name" value="DUF1775"/>
    <property type="match status" value="1"/>
</dbReference>
<keyword evidence="5" id="KW-1185">Reference proteome</keyword>
<feature type="signal peptide" evidence="2">
    <location>
        <begin position="1"/>
        <end position="29"/>
    </location>
</feature>
<dbReference type="EMBL" id="CP045809">
    <property type="protein sequence ID" value="QHN34341.1"/>
    <property type="molecule type" value="Genomic_DNA"/>
</dbReference>
<dbReference type="InterPro" id="IPR038507">
    <property type="entry name" value="YcnI-like_sf"/>
</dbReference>
<keyword evidence="2" id="KW-0732">Signal</keyword>
<evidence type="ECO:0000256" key="1">
    <source>
        <dbReference type="SAM" id="MobiDB-lite"/>
    </source>
</evidence>
<evidence type="ECO:0000313" key="4">
    <source>
        <dbReference type="EMBL" id="QHN34341.1"/>
    </source>
</evidence>
<evidence type="ECO:0000313" key="5">
    <source>
        <dbReference type="Proteomes" id="UP001059836"/>
    </source>
</evidence>
<dbReference type="CDD" id="cd08545">
    <property type="entry name" value="YcnI_like"/>
    <property type="match status" value="1"/>
</dbReference>
<evidence type="ECO:0000259" key="3">
    <source>
        <dbReference type="Pfam" id="PF07987"/>
    </source>
</evidence>
<feature type="region of interest" description="Disordered" evidence="1">
    <location>
        <begin position="146"/>
        <end position="194"/>
    </location>
</feature>
<name>A0ABX6IG48_9ACTN</name>
<protein>
    <submittedName>
        <fullName evidence="4">DUF1775 domain-containing protein</fullName>
    </submittedName>
</protein>
<dbReference type="InterPro" id="IPR012533">
    <property type="entry name" value="YcnI-copper_dom"/>
</dbReference>
<evidence type="ECO:0000256" key="2">
    <source>
        <dbReference type="SAM" id="SignalP"/>
    </source>
</evidence>
<proteinExistence type="predicted"/>
<dbReference type="Proteomes" id="UP001059836">
    <property type="component" value="Chromosome"/>
</dbReference>
<sequence length="226" mass="22763">MFHFNRSSATALCAAAVLGGACATLGAGAAQAHVSANAPTLTQGGYGVVTLVVPNESDTASTTSVTVTLPRLKSARPETTTGWKAEVTKDPRTQEATAITWTAEPGTPGVPVGQFAQFRLAGGPFPDQNTVELPAVQVYSDGQKVAWDQSTPEGGDEPEHPAPTLTLPEGDGHDGHHGTPSVAADTDGEGTDTVARWLGGAGLAVGIAGVAFGVAAGRRRPGGSDA</sequence>
<feature type="domain" description="YncI copper-binding" evidence="3">
    <location>
        <begin position="33"/>
        <end position="167"/>
    </location>
</feature>
<dbReference type="Gene3D" id="2.60.40.2230">
    <property type="entry name" value="Uncharacterised protein YcnI-like PF07987, DUF1775"/>
    <property type="match status" value="1"/>
</dbReference>
<dbReference type="PROSITE" id="PS51257">
    <property type="entry name" value="PROKAR_LIPOPROTEIN"/>
    <property type="match status" value="1"/>
</dbReference>
<organism evidence="4 5">
    <name type="scientific">Gordonia pseudamarae</name>
    <dbReference type="NCBI Taxonomy" id="2831662"/>
    <lineage>
        <taxon>Bacteria</taxon>
        <taxon>Bacillati</taxon>
        <taxon>Actinomycetota</taxon>
        <taxon>Actinomycetes</taxon>
        <taxon>Mycobacteriales</taxon>
        <taxon>Gordoniaceae</taxon>
        <taxon>Gordonia</taxon>
    </lineage>
</organism>
<accession>A0ABX6IG48</accession>
<feature type="chain" id="PRO_5047309461" evidence="2">
    <location>
        <begin position="30"/>
        <end position="226"/>
    </location>
</feature>
<reference evidence="4" key="1">
    <citation type="journal article" date="2021" name="Nat. Microbiol.">
        <title>Cocultivation of an ultrasmall environmental parasitic bacterium with lytic ability against bacteria associated with wastewater foams.</title>
        <authorList>
            <person name="Batinovic S."/>
            <person name="Rose J.J.A."/>
            <person name="Ratcliffe J."/>
            <person name="Seviour R.J."/>
            <person name="Petrovski S."/>
        </authorList>
    </citation>
    <scope>NUCLEOTIDE SEQUENCE</scope>
    <source>
        <strain evidence="4">CON9</strain>
    </source>
</reference>